<dbReference type="OMA" id="EESYWLI"/>
<dbReference type="SUPFAM" id="SSF54001">
    <property type="entry name" value="Cysteine proteinases"/>
    <property type="match status" value="1"/>
</dbReference>
<protein>
    <recommendedName>
        <fullName evidence="3">Peptidase C1A papain C-terminal domain-containing protein</fullName>
    </recommendedName>
</protein>
<dbReference type="InterPro" id="IPR000668">
    <property type="entry name" value="Peptidase_C1A_C"/>
</dbReference>
<dbReference type="GO" id="GO:0005764">
    <property type="term" value="C:lysosome"/>
    <property type="evidence" value="ECO:0000318"/>
    <property type="project" value="GO_Central"/>
</dbReference>
<evidence type="ECO:0000256" key="1">
    <source>
        <dbReference type="ARBA" id="ARBA00008455"/>
    </source>
</evidence>
<dbReference type="InterPro" id="IPR038765">
    <property type="entry name" value="Papain-like_cys_pep_sf"/>
</dbReference>
<dbReference type="PROSITE" id="PS00639">
    <property type="entry name" value="THIOL_PROTEASE_HIS"/>
    <property type="match status" value="1"/>
</dbReference>
<feature type="domain" description="Peptidase C1A papain C-terminal" evidence="3">
    <location>
        <begin position="2"/>
        <end position="153"/>
    </location>
</feature>
<dbReference type="InterPro" id="IPR025660">
    <property type="entry name" value="Pept_his_AS"/>
</dbReference>
<reference evidence="5" key="1">
    <citation type="journal article" date="2013" name="Science">
        <title>The Amborella genome and the evolution of flowering plants.</title>
        <authorList>
            <consortium name="Amborella Genome Project"/>
        </authorList>
    </citation>
    <scope>NUCLEOTIDE SEQUENCE [LARGE SCALE GENOMIC DNA]</scope>
</reference>
<dbReference type="PROSITE" id="PS00640">
    <property type="entry name" value="THIOL_PROTEASE_ASN"/>
    <property type="match status" value="1"/>
</dbReference>
<evidence type="ECO:0000256" key="2">
    <source>
        <dbReference type="ARBA" id="ARBA00023157"/>
    </source>
</evidence>
<dbReference type="EMBL" id="KI392075">
    <property type="protein sequence ID" value="ERN19268.1"/>
    <property type="molecule type" value="Genomic_DNA"/>
</dbReference>
<comment type="similarity">
    <text evidence="1">Belongs to the peptidase C1 family.</text>
</comment>
<evidence type="ECO:0000259" key="3">
    <source>
        <dbReference type="SMART" id="SM00645"/>
    </source>
</evidence>
<dbReference type="STRING" id="13333.U5DFR2"/>
<dbReference type="InterPro" id="IPR025661">
    <property type="entry name" value="Pept_asp_AS"/>
</dbReference>
<proteinExistence type="inferred from homology"/>
<keyword evidence="2" id="KW-1015">Disulfide bond</keyword>
<organism evidence="4 5">
    <name type="scientific">Amborella trichopoda</name>
    <dbReference type="NCBI Taxonomy" id="13333"/>
    <lineage>
        <taxon>Eukaryota</taxon>
        <taxon>Viridiplantae</taxon>
        <taxon>Streptophyta</taxon>
        <taxon>Embryophyta</taxon>
        <taxon>Tracheophyta</taxon>
        <taxon>Spermatophyta</taxon>
        <taxon>Magnoliopsida</taxon>
        <taxon>Amborellales</taxon>
        <taxon>Amborellaceae</taxon>
        <taxon>Amborella</taxon>
    </lineage>
</organism>
<dbReference type="Gene3D" id="3.90.70.10">
    <property type="entry name" value="Cysteine proteinases"/>
    <property type="match status" value="1"/>
</dbReference>
<dbReference type="GO" id="GO:0004197">
    <property type="term" value="F:cysteine-type endopeptidase activity"/>
    <property type="evidence" value="ECO:0000318"/>
    <property type="project" value="GO_Central"/>
</dbReference>
<keyword evidence="5" id="KW-1185">Reference proteome</keyword>
<dbReference type="InterPro" id="IPR039417">
    <property type="entry name" value="Peptidase_C1A_papain-like"/>
</dbReference>
<dbReference type="Proteomes" id="UP000017836">
    <property type="component" value="Unassembled WGS sequence"/>
</dbReference>
<dbReference type="GO" id="GO:0051603">
    <property type="term" value="P:proteolysis involved in protein catabolic process"/>
    <property type="evidence" value="ECO:0000318"/>
    <property type="project" value="GO_Central"/>
</dbReference>
<name>U5DFR2_AMBTC</name>
<dbReference type="PANTHER" id="PTHR12411">
    <property type="entry name" value="CYSTEINE PROTEASE FAMILY C1-RELATED"/>
    <property type="match status" value="1"/>
</dbReference>
<evidence type="ECO:0000313" key="5">
    <source>
        <dbReference type="Proteomes" id="UP000017836"/>
    </source>
</evidence>
<dbReference type="CDD" id="cd02248">
    <property type="entry name" value="Peptidase_C1A"/>
    <property type="match status" value="1"/>
</dbReference>
<gene>
    <name evidence="4" type="ORF">AMTR_s00061p00215790</name>
</gene>
<dbReference type="Pfam" id="PF00112">
    <property type="entry name" value="Peptidase_C1"/>
    <property type="match status" value="1"/>
</dbReference>
<dbReference type="Gramene" id="ERN19268">
    <property type="protein sequence ID" value="ERN19268"/>
    <property type="gene ID" value="AMTR_s00061p00215790"/>
</dbReference>
<evidence type="ECO:0000313" key="4">
    <source>
        <dbReference type="EMBL" id="ERN19268.1"/>
    </source>
</evidence>
<dbReference type="eggNOG" id="KOG1543">
    <property type="taxonomic scope" value="Eukaryota"/>
</dbReference>
<dbReference type="InterPro" id="IPR013128">
    <property type="entry name" value="Peptidase_C1A"/>
</dbReference>
<dbReference type="AlphaFoldDB" id="U5DFR2"/>
<dbReference type="GO" id="GO:0005615">
    <property type="term" value="C:extracellular space"/>
    <property type="evidence" value="ECO:0000318"/>
    <property type="project" value="GO_Central"/>
</dbReference>
<dbReference type="SMART" id="SM00645">
    <property type="entry name" value="Pept_C1"/>
    <property type="match status" value="1"/>
</dbReference>
<sequence length="153" mass="16295">MDIGSCWAFSVVAAIEGKTQIKTGLSTEATYPYKAVVGTCNTKNVSAHAATITGYRDVPTNNETALLKAAASQLVSVCIDAIGNEFQLYSGGVFTGDCGTETDHCLTAIGYGTSDDGTKYWLLKNSWGEEWGEKGYVRMQRDVASKEGDSSVV</sequence>
<accession>U5DFR2</accession>
<dbReference type="HOGENOM" id="CLU_012184_8_2_1"/>